<evidence type="ECO:0000313" key="16">
    <source>
        <dbReference type="EMBL" id="OXT01544.1"/>
    </source>
</evidence>
<protein>
    <recommendedName>
        <fullName evidence="3">Blue-light-activated histidine kinase</fullName>
        <ecNumber evidence="2">2.7.13.3</ecNumber>
    </recommendedName>
</protein>
<dbReference type="GO" id="GO:0005524">
    <property type="term" value="F:ATP binding"/>
    <property type="evidence" value="ECO:0007669"/>
    <property type="project" value="UniProtKB-KW"/>
</dbReference>
<dbReference type="Gene3D" id="3.30.450.20">
    <property type="entry name" value="PAS domain"/>
    <property type="match status" value="1"/>
</dbReference>
<evidence type="ECO:0000256" key="1">
    <source>
        <dbReference type="ARBA" id="ARBA00000085"/>
    </source>
</evidence>
<organism evidence="16 17">
    <name type="scientific">Notoacmeibacter marinus</name>
    <dbReference type="NCBI Taxonomy" id="1876515"/>
    <lineage>
        <taxon>Bacteria</taxon>
        <taxon>Pseudomonadati</taxon>
        <taxon>Pseudomonadota</taxon>
        <taxon>Alphaproteobacteria</taxon>
        <taxon>Hyphomicrobiales</taxon>
        <taxon>Notoacmeibacteraceae</taxon>
        <taxon>Notoacmeibacter</taxon>
    </lineage>
</organism>
<keyword evidence="17" id="KW-1185">Reference proteome</keyword>
<feature type="compositionally biased region" description="Basic and acidic residues" evidence="13">
    <location>
        <begin position="35"/>
        <end position="50"/>
    </location>
</feature>
<reference evidence="17" key="1">
    <citation type="journal article" date="2017" name="Int. J. Syst. Evol. Microbiol.">
        <title>Notoacmeibacter marinus gen. nov., sp. nov., isolated from the gut of a limpet and proposal of Notoacmeibacteraceae fam. nov. in the order Rhizobiales of the class Alphaproteobacteria.</title>
        <authorList>
            <person name="Huang Z."/>
            <person name="Guo F."/>
            <person name="Lai Q."/>
        </authorList>
    </citation>
    <scope>NUCLEOTIDE SEQUENCE [LARGE SCALE GENOMIC DNA]</scope>
    <source>
        <strain evidence="17">XMTR2A4</strain>
    </source>
</reference>
<dbReference type="PROSITE" id="PS50113">
    <property type="entry name" value="PAC"/>
    <property type="match status" value="1"/>
</dbReference>
<dbReference type="GO" id="GO:0004673">
    <property type="term" value="F:protein histidine kinase activity"/>
    <property type="evidence" value="ECO:0007669"/>
    <property type="project" value="UniProtKB-EC"/>
</dbReference>
<dbReference type="Proteomes" id="UP000215405">
    <property type="component" value="Unassembled WGS sequence"/>
</dbReference>
<evidence type="ECO:0000256" key="7">
    <source>
        <dbReference type="ARBA" id="ARBA00022679"/>
    </source>
</evidence>
<keyword evidence="5" id="KW-0285">Flavoprotein</keyword>
<keyword evidence="6" id="KW-0288">FMN</keyword>
<keyword evidence="9" id="KW-0547">Nucleotide-binding</keyword>
<dbReference type="InterPro" id="IPR035965">
    <property type="entry name" value="PAS-like_dom_sf"/>
</dbReference>
<evidence type="ECO:0000256" key="8">
    <source>
        <dbReference type="ARBA" id="ARBA00022737"/>
    </source>
</evidence>
<dbReference type="Pfam" id="PF07536">
    <property type="entry name" value="HWE_HK"/>
    <property type="match status" value="1"/>
</dbReference>
<dbReference type="InterPro" id="IPR036890">
    <property type="entry name" value="HATPase_C_sf"/>
</dbReference>
<evidence type="ECO:0000256" key="11">
    <source>
        <dbReference type="ARBA" id="ARBA00022840"/>
    </source>
</evidence>
<evidence type="ECO:0000259" key="15">
    <source>
        <dbReference type="PROSITE" id="PS50113"/>
    </source>
</evidence>
<evidence type="ECO:0000256" key="13">
    <source>
        <dbReference type="SAM" id="MobiDB-lite"/>
    </source>
</evidence>
<keyword evidence="4" id="KW-0597">Phosphoprotein</keyword>
<evidence type="ECO:0000313" key="17">
    <source>
        <dbReference type="Proteomes" id="UP000215405"/>
    </source>
</evidence>
<keyword evidence="11" id="KW-0067">ATP-binding</keyword>
<dbReference type="PANTHER" id="PTHR41523:SF8">
    <property type="entry name" value="ETHYLENE RESPONSE SENSOR PROTEIN"/>
    <property type="match status" value="1"/>
</dbReference>
<dbReference type="SUPFAM" id="SSF55874">
    <property type="entry name" value="ATPase domain of HSP90 chaperone/DNA topoisomerase II/histidine kinase"/>
    <property type="match status" value="1"/>
</dbReference>
<dbReference type="PANTHER" id="PTHR41523">
    <property type="entry name" value="TWO-COMPONENT SYSTEM SENSOR PROTEIN"/>
    <property type="match status" value="1"/>
</dbReference>
<feature type="domain" description="PAS" evidence="14">
    <location>
        <begin position="69"/>
        <end position="142"/>
    </location>
</feature>
<dbReference type="AlphaFoldDB" id="A0A231V0A8"/>
<evidence type="ECO:0000259" key="14">
    <source>
        <dbReference type="PROSITE" id="PS50112"/>
    </source>
</evidence>
<gene>
    <name evidence="16" type="ORF">B7H23_00770</name>
</gene>
<comment type="catalytic activity">
    <reaction evidence="1">
        <text>ATP + protein L-histidine = ADP + protein N-phospho-L-histidine.</text>
        <dbReference type="EC" id="2.7.13.3"/>
    </reaction>
</comment>
<keyword evidence="12" id="KW-0843">Virulence</keyword>
<dbReference type="InterPro" id="IPR000700">
    <property type="entry name" value="PAS-assoc_C"/>
</dbReference>
<name>A0A231V0A8_9HYPH</name>
<keyword evidence="10" id="KW-0418">Kinase</keyword>
<dbReference type="SUPFAM" id="SSF55785">
    <property type="entry name" value="PYP-like sensor domain (PAS domain)"/>
    <property type="match status" value="1"/>
</dbReference>
<dbReference type="Pfam" id="PF13426">
    <property type="entry name" value="PAS_9"/>
    <property type="match status" value="1"/>
</dbReference>
<dbReference type="EC" id="2.7.13.3" evidence="2"/>
<feature type="domain" description="PAC" evidence="15">
    <location>
        <begin position="140"/>
        <end position="197"/>
    </location>
</feature>
<proteinExistence type="predicted"/>
<dbReference type="PROSITE" id="PS50112">
    <property type="entry name" value="PAS"/>
    <property type="match status" value="1"/>
</dbReference>
<evidence type="ECO:0000256" key="2">
    <source>
        <dbReference type="ARBA" id="ARBA00012438"/>
    </source>
</evidence>
<dbReference type="InterPro" id="IPR011102">
    <property type="entry name" value="Sig_transdc_His_kinase_HWE"/>
</dbReference>
<dbReference type="SMART" id="SM00091">
    <property type="entry name" value="PAS"/>
    <property type="match status" value="1"/>
</dbReference>
<dbReference type="EMBL" id="NBYO01000001">
    <property type="protein sequence ID" value="OXT01544.1"/>
    <property type="molecule type" value="Genomic_DNA"/>
</dbReference>
<dbReference type="Gene3D" id="3.30.565.10">
    <property type="entry name" value="Histidine kinase-like ATPase, C-terminal domain"/>
    <property type="match status" value="1"/>
</dbReference>
<keyword evidence="8" id="KW-0677">Repeat</keyword>
<keyword evidence="7" id="KW-0808">Transferase</keyword>
<evidence type="ECO:0000256" key="9">
    <source>
        <dbReference type="ARBA" id="ARBA00022741"/>
    </source>
</evidence>
<feature type="region of interest" description="Disordered" evidence="13">
    <location>
        <begin position="32"/>
        <end position="64"/>
    </location>
</feature>
<evidence type="ECO:0000256" key="12">
    <source>
        <dbReference type="ARBA" id="ARBA00023026"/>
    </source>
</evidence>
<dbReference type="NCBIfam" id="NF010077">
    <property type="entry name" value="PRK13559.1"/>
    <property type="match status" value="1"/>
</dbReference>
<evidence type="ECO:0000256" key="10">
    <source>
        <dbReference type="ARBA" id="ARBA00022777"/>
    </source>
</evidence>
<sequence>MYRCYRSPDETNRWIGRDSSTDRRDDELGWMMTHDNQDQTHKPQEERAYNPEETDQSANTATDSMNLPAGAMLEQAMEQTRMAITITDPKLPDNPIVFVNQAFLDLTGYDREEVIGRNCRFLQGPDPDQAVLEEIRKAVREEEVKVVKIRNFRKDGSAFWNMLHIGPIFGKDGKIQQFYGSQWDVTELAEAADKLARQTYLAEELRHRIGNVFAIVGSIVRLSARGEKDVELVVKRIEDRLGALLRAHKATAASRNADEGDTASDLHKLVETVLSPYPTEKVDRIEISGPPVALPGQAVTPLGLTLHELATNSVKYGALRHEEGSIVVNWQEQDDELLLKWVERPIEPITVPEKSQLGTGSRIIEGMLTGVGGHVELGWRTEGLRLTIRLPLGPNE</sequence>
<dbReference type="InterPro" id="IPR000014">
    <property type="entry name" value="PAS"/>
</dbReference>
<accession>A0A231V0A8</accession>
<dbReference type="CDD" id="cd00130">
    <property type="entry name" value="PAS"/>
    <property type="match status" value="1"/>
</dbReference>
<evidence type="ECO:0000256" key="5">
    <source>
        <dbReference type="ARBA" id="ARBA00022630"/>
    </source>
</evidence>
<dbReference type="NCBIfam" id="TIGR00229">
    <property type="entry name" value="sensory_box"/>
    <property type="match status" value="1"/>
</dbReference>
<comment type="caution">
    <text evidence="16">The sequence shown here is derived from an EMBL/GenBank/DDBJ whole genome shotgun (WGS) entry which is preliminary data.</text>
</comment>
<evidence type="ECO:0000256" key="4">
    <source>
        <dbReference type="ARBA" id="ARBA00022553"/>
    </source>
</evidence>
<evidence type="ECO:0000256" key="3">
    <source>
        <dbReference type="ARBA" id="ARBA00021740"/>
    </source>
</evidence>
<evidence type="ECO:0000256" key="6">
    <source>
        <dbReference type="ARBA" id="ARBA00022643"/>
    </source>
</evidence>
<dbReference type="SMART" id="SM00911">
    <property type="entry name" value="HWE_HK"/>
    <property type="match status" value="1"/>
</dbReference>